<gene>
    <name evidence="1" type="ORF">D9613_008734</name>
</gene>
<keyword evidence="2" id="KW-1185">Reference proteome</keyword>
<accession>A0A8H4QSF7</accession>
<evidence type="ECO:0008006" key="3">
    <source>
        <dbReference type="Google" id="ProtNLM"/>
    </source>
</evidence>
<dbReference type="EMBL" id="JAACJL010000031">
    <property type="protein sequence ID" value="KAF4616565.1"/>
    <property type="molecule type" value="Genomic_DNA"/>
</dbReference>
<reference evidence="1 2" key="1">
    <citation type="submission" date="2019-12" db="EMBL/GenBank/DDBJ databases">
        <authorList>
            <person name="Floudas D."/>
            <person name="Bentzer J."/>
            <person name="Ahren D."/>
            <person name="Johansson T."/>
            <person name="Persson P."/>
            <person name="Tunlid A."/>
        </authorList>
    </citation>
    <scope>NUCLEOTIDE SEQUENCE [LARGE SCALE GENOMIC DNA]</scope>
    <source>
        <strain evidence="1 2">CBS 102.39</strain>
    </source>
</reference>
<dbReference type="AlphaFoldDB" id="A0A8H4QSF7"/>
<evidence type="ECO:0000313" key="2">
    <source>
        <dbReference type="Proteomes" id="UP000521872"/>
    </source>
</evidence>
<dbReference type="Proteomes" id="UP000521872">
    <property type="component" value="Unassembled WGS sequence"/>
</dbReference>
<comment type="caution">
    <text evidence="1">The sequence shown here is derived from an EMBL/GenBank/DDBJ whole genome shotgun (WGS) entry which is preliminary data.</text>
</comment>
<name>A0A8H4QSF7_9AGAR</name>
<proteinExistence type="predicted"/>
<sequence length="458" mass="52252">MTGFSQEIIDKIIDYLAFDRRALYQSSLVCRAFYHRCKTHIHRIVDIGTRRSTVEATKQRTEGVEIIKRTVQKSPSLACYLHHLRLSFVWGIDEWPYKDAGFLEFMELAKKCGVSGRTFNEVTIADPNTEVVDDEPEGYLDAFQATFWRPYIASSITKLSFHHAIEVPVEIILECVHLVDLSSYFATLLPPSNSKGEGASVGRNTGKKIALKRLSLGTHSTKTFYEILFGSEGEEGALIDITKLETYGCAWHSFTDSELDDQDAAERTMRIAASSLRKLEFERVGRIPCPGVINLAALPNVQALDFDYDWQLCWTTAFENMCDIMSTAQRGHKLSRIDIHRIIHTDELIDRDCSVRSCREKWLALDKALVRLASAKSNEVEELVLSYEIIVCTKTRLDDAKFRNEMKIRSIVKTMEDDFLDHAMPLSKQSPSIRVQVITSIEQYDAYAPHHRDVMHIE</sequence>
<protein>
    <recommendedName>
        <fullName evidence="3">F-box domain-containing protein</fullName>
    </recommendedName>
</protein>
<evidence type="ECO:0000313" key="1">
    <source>
        <dbReference type="EMBL" id="KAF4616565.1"/>
    </source>
</evidence>
<organism evidence="1 2">
    <name type="scientific">Agrocybe pediades</name>
    <dbReference type="NCBI Taxonomy" id="84607"/>
    <lineage>
        <taxon>Eukaryota</taxon>
        <taxon>Fungi</taxon>
        <taxon>Dikarya</taxon>
        <taxon>Basidiomycota</taxon>
        <taxon>Agaricomycotina</taxon>
        <taxon>Agaricomycetes</taxon>
        <taxon>Agaricomycetidae</taxon>
        <taxon>Agaricales</taxon>
        <taxon>Agaricineae</taxon>
        <taxon>Strophariaceae</taxon>
        <taxon>Agrocybe</taxon>
    </lineage>
</organism>